<feature type="compositionally biased region" description="Low complexity" evidence="10">
    <location>
        <begin position="607"/>
        <end position="617"/>
    </location>
</feature>
<feature type="domain" description="HAMP" evidence="14">
    <location>
        <begin position="296"/>
        <end position="350"/>
    </location>
</feature>
<dbReference type="Gene3D" id="3.30.450.20">
    <property type="entry name" value="PAS domain"/>
    <property type="match status" value="2"/>
</dbReference>
<feature type="signal peptide" evidence="12">
    <location>
        <begin position="1"/>
        <end position="25"/>
    </location>
</feature>
<dbReference type="Pfam" id="PF00015">
    <property type="entry name" value="MCPsignal"/>
    <property type="match status" value="1"/>
</dbReference>
<feature type="chain" id="PRO_5046560873" evidence="12">
    <location>
        <begin position="26"/>
        <end position="626"/>
    </location>
</feature>
<organism evidence="15 16">
    <name type="scientific">Billgrantia bachuensis</name>
    <dbReference type="NCBI Taxonomy" id="2717286"/>
    <lineage>
        <taxon>Bacteria</taxon>
        <taxon>Pseudomonadati</taxon>
        <taxon>Pseudomonadota</taxon>
        <taxon>Gammaproteobacteria</taxon>
        <taxon>Oceanospirillales</taxon>
        <taxon>Halomonadaceae</taxon>
        <taxon>Billgrantia</taxon>
    </lineage>
</organism>
<dbReference type="CDD" id="cd06225">
    <property type="entry name" value="HAMP"/>
    <property type="match status" value="1"/>
</dbReference>
<dbReference type="SMART" id="SM00283">
    <property type="entry name" value="MA"/>
    <property type="match status" value="1"/>
</dbReference>
<dbReference type="InterPro" id="IPR004090">
    <property type="entry name" value="Chemotax_Me-accpt_rcpt"/>
</dbReference>
<dbReference type="PANTHER" id="PTHR43531:SF16">
    <property type="entry name" value="METHYL-ACCEPTING CHEMOTAXIS PROTEIN II"/>
    <property type="match status" value="1"/>
</dbReference>
<protein>
    <submittedName>
        <fullName evidence="15">HAMP domain-containing protein</fullName>
    </submittedName>
</protein>
<keyword evidence="3 11" id="KW-0812">Transmembrane</keyword>
<dbReference type="PROSITE" id="PS50111">
    <property type="entry name" value="CHEMOTAXIS_TRANSDUC_2"/>
    <property type="match status" value="1"/>
</dbReference>
<comment type="similarity">
    <text evidence="7">Belongs to the methyl-accepting chemotaxis (MCP) protein family.</text>
</comment>
<evidence type="ECO:0000313" key="15">
    <source>
        <dbReference type="EMBL" id="NIC04306.1"/>
    </source>
</evidence>
<comment type="caution">
    <text evidence="15">The sequence shown here is derived from an EMBL/GenBank/DDBJ whole genome shotgun (WGS) entry which is preliminary data.</text>
</comment>
<accession>A0ABX0PNY7</accession>
<evidence type="ECO:0000259" key="13">
    <source>
        <dbReference type="PROSITE" id="PS50111"/>
    </source>
</evidence>
<reference evidence="15 16" key="1">
    <citation type="submission" date="2020-03" db="EMBL/GenBank/DDBJ databases">
        <title>Identification of Halomonas strains.</title>
        <authorList>
            <person name="Xiao Z."/>
            <person name="Dong F."/>
            <person name="Wang Z."/>
            <person name="Zhao J.-Y."/>
        </authorList>
    </citation>
    <scope>NUCLEOTIDE SEQUENCE [LARGE SCALE GENOMIC DNA]</scope>
    <source>
        <strain evidence="15 16">DX6</strain>
    </source>
</reference>
<evidence type="ECO:0000256" key="2">
    <source>
        <dbReference type="ARBA" id="ARBA00022475"/>
    </source>
</evidence>
<evidence type="ECO:0000256" key="9">
    <source>
        <dbReference type="SAM" id="Coils"/>
    </source>
</evidence>
<keyword evidence="12" id="KW-0732">Signal</keyword>
<dbReference type="SUPFAM" id="SSF58104">
    <property type="entry name" value="Methyl-accepting chemotaxis protein (MCP) signaling domain"/>
    <property type="match status" value="1"/>
</dbReference>
<dbReference type="InterPro" id="IPR003660">
    <property type="entry name" value="HAMP_dom"/>
</dbReference>
<dbReference type="PRINTS" id="PR00260">
    <property type="entry name" value="CHEMTRNSDUCR"/>
</dbReference>
<comment type="subcellular location">
    <subcellularLocation>
        <location evidence="1">Cell membrane</location>
        <topology evidence="1">Multi-pass membrane protein</topology>
    </subcellularLocation>
</comment>
<evidence type="ECO:0000256" key="12">
    <source>
        <dbReference type="SAM" id="SignalP"/>
    </source>
</evidence>
<evidence type="ECO:0000256" key="1">
    <source>
        <dbReference type="ARBA" id="ARBA00004651"/>
    </source>
</evidence>
<keyword evidence="9" id="KW-0175">Coiled coil</keyword>
<evidence type="ECO:0000259" key="14">
    <source>
        <dbReference type="PROSITE" id="PS50885"/>
    </source>
</evidence>
<keyword evidence="6 8" id="KW-0807">Transducer</keyword>
<keyword evidence="16" id="KW-1185">Reference proteome</keyword>
<dbReference type="InterPro" id="IPR051310">
    <property type="entry name" value="MCP_chemotaxis"/>
</dbReference>
<dbReference type="RefSeq" id="WP_167110748.1">
    <property type="nucleotide sequence ID" value="NZ_JAAQTO010000005.1"/>
</dbReference>
<evidence type="ECO:0000256" key="6">
    <source>
        <dbReference type="ARBA" id="ARBA00023224"/>
    </source>
</evidence>
<dbReference type="Pfam" id="PF02743">
    <property type="entry name" value="dCache_1"/>
    <property type="match status" value="1"/>
</dbReference>
<evidence type="ECO:0000313" key="16">
    <source>
        <dbReference type="Proteomes" id="UP001318321"/>
    </source>
</evidence>
<dbReference type="PROSITE" id="PS50885">
    <property type="entry name" value="HAMP"/>
    <property type="match status" value="1"/>
</dbReference>
<dbReference type="CDD" id="cd12913">
    <property type="entry name" value="PDC1_MCP_like"/>
    <property type="match status" value="1"/>
</dbReference>
<dbReference type="InterPro" id="IPR004089">
    <property type="entry name" value="MCPsignal_dom"/>
</dbReference>
<dbReference type="Gene3D" id="1.10.287.950">
    <property type="entry name" value="Methyl-accepting chemotaxis protein"/>
    <property type="match status" value="1"/>
</dbReference>
<dbReference type="SMART" id="SM00304">
    <property type="entry name" value="HAMP"/>
    <property type="match status" value="1"/>
</dbReference>
<dbReference type="Proteomes" id="UP001318321">
    <property type="component" value="Unassembled WGS sequence"/>
</dbReference>
<evidence type="ECO:0000256" key="10">
    <source>
        <dbReference type="SAM" id="MobiDB-lite"/>
    </source>
</evidence>
<proteinExistence type="inferred from homology"/>
<sequence>MLSSLKFRLLLATAVIIALALVANAAVSYFTIQRHNDRQIAQNLSDVAQGNGRTISAWVGSHASMLEAMENSVRAEHLDPVLKAAQASGSFLATYMAYQDTGETIFYDGWEPPADFDPRVRPWYERAVTEGESIVTLPYVDTVTGGLVVTIASPFESNGSLVAVAGGDVAIDDVVTIVSDISPTPSSFAFLVAADGTLIAHPDPELSLEPATRLSAQLDSTFLANLAQASEPERLTLSERPRLLQSQPIAGTDWQLVVALDEREATAGLRAVLGSSALTLVLVVLAAVLVLGALLTLMFRRLQAVRDAMTDIASGEGDLTRRLPENGRDEVAQIAGAFNQFVSRIENVMLTIRDASESVTVAAGEIATGGQDLSRRTENAASSLQQSSASIEEITSTVEHTADSARHASDLSQSASEVATRGGEVVGQVVTTMQEITASSERIGNIVKVMDGIAFQTNLLALNASVEAARAGEQGRGFAVVAGEVRQLATRSAEASREIRGLIEASSQKVASGTELVQRAGSTMEELVAGVGRVAKVLGEISVAAGEQSDGIGQVNVAVAELDRMTQQNAALVEESTVAAEQLKDQADRLAEAVGGFKLSERRADRQVSSQAQAAPSRSRELAELG</sequence>
<feature type="transmembrane region" description="Helical" evidence="11">
    <location>
        <begin position="277"/>
        <end position="299"/>
    </location>
</feature>
<keyword evidence="5 11" id="KW-0472">Membrane</keyword>
<dbReference type="InterPro" id="IPR033479">
    <property type="entry name" value="dCache_1"/>
</dbReference>
<feature type="coiled-coil region" evidence="9">
    <location>
        <begin position="555"/>
        <end position="593"/>
    </location>
</feature>
<dbReference type="CDD" id="cd11386">
    <property type="entry name" value="MCP_signal"/>
    <property type="match status" value="1"/>
</dbReference>
<dbReference type="Pfam" id="PF00672">
    <property type="entry name" value="HAMP"/>
    <property type="match status" value="1"/>
</dbReference>
<dbReference type="EMBL" id="JAAQTO010000005">
    <property type="protein sequence ID" value="NIC04306.1"/>
    <property type="molecule type" value="Genomic_DNA"/>
</dbReference>
<feature type="region of interest" description="Disordered" evidence="10">
    <location>
        <begin position="602"/>
        <end position="626"/>
    </location>
</feature>
<dbReference type="CDD" id="cd12912">
    <property type="entry name" value="PDC2_MCP_like"/>
    <property type="match status" value="1"/>
</dbReference>
<dbReference type="PANTHER" id="PTHR43531">
    <property type="entry name" value="PROTEIN ICFG"/>
    <property type="match status" value="1"/>
</dbReference>
<evidence type="ECO:0000256" key="4">
    <source>
        <dbReference type="ARBA" id="ARBA00022989"/>
    </source>
</evidence>
<evidence type="ECO:0000256" key="11">
    <source>
        <dbReference type="SAM" id="Phobius"/>
    </source>
</evidence>
<name>A0ABX0PNY7_9GAMM</name>
<evidence type="ECO:0000256" key="3">
    <source>
        <dbReference type="ARBA" id="ARBA00022692"/>
    </source>
</evidence>
<evidence type="ECO:0000256" key="7">
    <source>
        <dbReference type="ARBA" id="ARBA00029447"/>
    </source>
</evidence>
<keyword evidence="2" id="KW-1003">Cell membrane</keyword>
<keyword evidence="4 11" id="KW-1133">Transmembrane helix</keyword>
<evidence type="ECO:0000256" key="5">
    <source>
        <dbReference type="ARBA" id="ARBA00023136"/>
    </source>
</evidence>
<evidence type="ECO:0000256" key="8">
    <source>
        <dbReference type="PROSITE-ProRule" id="PRU00284"/>
    </source>
</evidence>
<gene>
    <name evidence="15" type="ORF">HBJ55_02530</name>
</gene>
<dbReference type="InterPro" id="IPR029151">
    <property type="entry name" value="Sensor-like_sf"/>
</dbReference>
<dbReference type="SUPFAM" id="SSF103190">
    <property type="entry name" value="Sensory domain-like"/>
    <property type="match status" value="1"/>
</dbReference>
<feature type="domain" description="Methyl-accepting transducer" evidence="13">
    <location>
        <begin position="355"/>
        <end position="584"/>
    </location>
</feature>